<dbReference type="EMBL" id="OW152824">
    <property type="protein sequence ID" value="CAH2040480.1"/>
    <property type="molecule type" value="Genomic_DNA"/>
</dbReference>
<gene>
    <name evidence="1" type="ORF">IPOD504_LOCUS2601</name>
</gene>
<name>A0ABN8HSD0_9NEOP</name>
<sequence length="69" mass="7521">MGGRCSLACTVHHPLRYAMQLQSAPSSRRNNSFSAPAVHTGNVTRSVTSYQAASNAEEIIMKPFNEIDI</sequence>
<reference evidence="1" key="1">
    <citation type="submission" date="2022-03" db="EMBL/GenBank/DDBJ databases">
        <authorList>
            <person name="Martin H S."/>
        </authorList>
    </citation>
    <scope>NUCLEOTIDE SEQUENCE</scope>
</reference>
<proteinExistence type="predicted"/>
<keyword evidence="2" id="KW-1185">Reference proteome</keyword>
<organism evidence="1 2">
    <name type="scientific">Iphiclides podalirius</name>
    <name type="common">scarce swallowtail</name>
    <dbReference type="NCBI Taxonomy" id="110791"/>
    <lineage>
        <taxon>Eukaryota</taxon>
        <taxon>Metazoa</taxon>
        <taxon>Ecdysozoa</taxon>
        <taxon>Arthropoda</taxon>
        <taxon>Hexapoda</taxon>
        <taxon>Insecta</taxon>
        <taxon>Pterygota</taxon>
        <taxon>Neoptera</taxon>
        <taxon>Endopterygota</taxon>
        <taxon>Lepidoptera</taxon>
        <taxon>Glossata</taxon>
        <taxon>Ditrysia</taxon>
        <taxon>Papilionoidea</taxon>
        <taxon>Papilionidae</taxon>
        <taxon>Papilioninae</taxon>
        <taxon>Iphiclides</taxon>
    </lineage>
</organism>
<dbReference type="Proteomes" id="UP000837857">
    <property type="component" value="Chromosome 12"/>
</dbReference>
<feature type="non-terminal residue" evidence="1">
    <location>
        <position position="69"/>
    </location>
</feature>
<protein>
    <submittedName>
        <fullName evidence="1">Uncharacterized protein</fullName>
    </submittedName>
</protein>
<evidence type="ECO:0000313" key="1">
    <source>
        <dbReference type="EMBL" id="CAH2040480.1"/>
    </source>
</evidence>
<evidence type="ECO:0000313" key="2">
    <source>
        <dbReference type="Proteomes" id="UP000837857"/>
    </source>
</evidence>
<accession>A0ABN8HSD0</accession>